<gene>
    <name evidence="1" type="ORF">CR513_39529</name>
</gene>
<proteinExistence type="predicted"/>
<organism evidence="1 2">
    <name type="scientific">Mucuna pruriens</name>
    <name type="common">Velvet bean</name>
    <name type="synonym">Dolichos pruriens</name>
    <dbReference type="NCBI Taxonomy" id="157652"/>
    <lineage>
        <taxon>Eukaryota</taxon>
        <taxon>Viridiplantae</taxon>
        <taxon>Streptophyta</taxon>
        <taxon>Embryophyta</taxon>
        <taxon>Tracheophyta</taxon>
        <taxon>Spermatophyta</taxon>
        <taxon>Magnoliopsida</taxon>
        <taxon>eudicotyledons</taxon>
        <taxon>Gunneridae</taxon>
        <taxon>Pentapetalae</taxon>
        <taxon>rosids</taxon>
        <taxon>fabids</taxon>
        <taxon>Fabales</taxon>
        <taxon>Fabaceae</taxon>
        <taxon>Papilionoideae</taxon>
        <taxon>50 kb inversion clade</taxon>
        <taxon>NPAAA clade</taxon>
        <taxon>indigoferoid/millettioid clade</taxon>
        <taxon>Phaseoleae</taxon>
        <taxon>Mucuna</taxon>
    </lineage>
</organism>
<evidence type="ECO:0000313" key="1">
    <source>
        <dbReference type="EMBL" id="RDX79984.1"/>
    </source>
</evidence>
<dbReference type="EMBL" id="QJKJ01008371">
    <property type="protein sequence ID" value="RDX79984.1"/>
    <property type="molecule type" value="Genomic_DNA"/>
</dbReference>
<keyword evidence="2" id="KW-1185">Reference proteome</keyword>
<name>A0A371FNT9_MUCPR</name>
<dbReference type="Proteomes" id="UP000257109">
    <property type="component" value="Unassembled WGS sequence"/>
</dbReference>
<sequence length="225" mass="25477">GNQYPERAVSEAGSLILSWSSSSSSDSSEILPFEIWYRDNAEDDLSNDPYALVDPDVKKVSSTFTRGSALLGTMKAISNYWAFIKAFELLCEDLGRAPSLSVFFWFFSLRKVTKVGWTSLSSRSRRKLLQPFLESFKVFKDRYFKVGRGAVDPNLLADNSGDPFFPLYWTPQQVVSVTVIKKDMEEWERGFVAELDGMPLLSCAELIKGVDFSVQYLKNLKKKTS</sequence>
<feature type="non-terminal residue" evidence="1">
    <location>
        <position position="1"/>
    </location>
</feature>
<dbReference type="AlphaFoldDB" id="A0A371FNT9"/>
<reference evidence="1" key="1">
    <citation type="submission" date="2018-05" db="EMBL/GenBank/DDBJ databases">
        <title>Draft genome of Mucuna pruriens seed.</title>
        <authorList>
            <person name="Nnadi N.E."/>
            <person name="Vos R."/>
            <person name="Hasami M.H."/>
            <person name="Devisetty U.K."/>
            <person name="Aguiy J.C."/>
        </authorList>
    </citation>
    <scope>NUCLEOTIDE SEQUENCE [LARGE SCALE GENOMIC DNA]</scope>
    <source>
        <strain evidence="1">JCA_2017</strain>
    </source>
</reference>
<comment type="caution">
    <text evidence="1">The sequence shown here is derived from an EMBL/GenBank/DDBJ whole genome shotgun (WGS) entry which is preliminary data.</text>
</comment>
<dbReference type="OrthoDB" id="1436878at2759"/>
<protein>
    <submittedName>
        <fullName evidence="1">Uncharacterized protein</fullName>
    </submittedName>
</protein>
<evidence type="ECO:0000313" key="2">
    <source>
        <dbReference type="Proteomes" id="UP000257109"/>
    </source>
</evidence>
<accession>A0A371FNT9</accession>